<sequence>MLIVAGIRMRASEVLCSPGLYFMAKWPSLPGLARPMFFSAFFSSVLELITSHFLSSAFPYYILLLSSCRPAASSYAAHLLRTRPSVGGFLSATPPAKAPLQSCVCSQFSGLSPQVPTHLWRPASRSAFRIQYAPCVFLNSSAYLPPSTRGPSSSERLLSI</sequence>
<dbReference type="Proteomes" id="UP001218188">
    <property type="component" value="Unassembled WGS sequence"/>
</dbReference>
<reference evidence="2" key="1">
    <citation type="submission" date="2023-03" db="EMBL/GenBank/DDBJ databases">
        <title>Massive genome expansion in bonnet fungi (Mycena s.s.) driven by repeated elements and novel gene families across ecological guilds.</title>
        <authorList>
            <consortium name="Lawrence Berkeley National Laboratory"/>
            <person name="Harder C.B."/>
            <person name="Miyauchi S."/>
            <person name="Viragh M."/>
            <person name="Kuo A."/>
            <person name="Thoen E."/>
            <person name="Andreopoulos B."/>
            <person name="Lu D."/>
            <person name="Skrede I."/>
            <person name="Drula E."/>
            <person name="Henrissat B."/>
            <person name="Morin E."/>
            <person name="Kohler A."/>
            <person name="Barry K."/>
            <person name="LaButti K."/>
            <person name="Morin E."/>
            <person name="Salamov A."/>
            <person name="Lipzen A."/>
            <person name="Mereny Z."/>
            <person name="Hegedus B."/>
            <person name="Baldrian P."/>
            <person name="Stursova M."/>
            <person name="Weitz H."/>
            <person name="Taylor A."/>
            <person name="Grigoriev I.V."/>
            <person name="Nagy L.G."/>
            <person name="Martin F."/>
            <person name="Kauserud H."/>
        </authorList>
    </citation>
    <scope>NUCLEOTIDE SEQUENCE</scope>
    <source>
        <strain evidence="2">CBHHK200</strain>
    </source>
</reference>
<name>A0AAD6SSS0_9AGAR</name>
<gene>
    <name evidence="2" type="ORF">C8F04DRAFT_1105733</name>
    <name evidence="1" type="ORF">C8F04DRAFT_1127743</name>
</gene>
<protein>
    <submittedName>
        <fullName evidence="2">Uncharacterized protein</fullName>
    </submittedName>
</protein>
<evidence type="ECO:0000313" key="1">
    <source>
        <dbReference type="EMBL" id="KAJ7025684.1"/>
    </source>
</evidence>
<comment type="caution">
    <text evidence="2">The sequence shown here is derived from an EMBL/GenBank/DDBJ whole genome shotgun (WGS) entry which is preliminary data.</text>
</comment>
<evidence type="ECO:0000313" key="3">
    <source>
        <dbReference type="Proteomes" id="UP001218188"/>
    </source>
</evidence>
<organism evidence="2 3">
    <name type="scientific">Mycena alexandri</name>
    <dbReference type="NCBI Taxonomy" id="1745969"/>
    <lineage>
        <taxon>Eukaryota</taxon>
        <taxon>Fungi</taxon>
        <taxon>Dikarya</taxon>
        <taxon>Basidiomycota</taxon>
        <taxon>Agaricomycotina</taxon>
        <taxon>Agaricomycetes</taxon>
        <taxon>Agaricomycetidae</taxon>
        <taxon>Agaricales</taxon>
        <taxon>Marasmiineae</taxon>
        <taxon>Mycenaceae</taxon>
        <taxon>Mycena</taxon>
    </lineage>
</organism>
<dbReference type="EMBL" id="JARJCM010000150">
    <property type="protein sequence ID" value="KAJ7025684.1"/>
    <property type="molecule type" value="Genomic_DNA"/>
</dbReference>
<evidence type="ECO:0000313" key="2">
    <source>
        <dbReference type="EMBL" id="KAJ7033000.1"/>
    </source>
</evidence>
<dbReference type="EMBL" id="JARJCM010000068">
    <property type="protein sequence ID" value="KAJ7033000.1"/>
    <property type="molecule type" value="Genomic_DNA"/>
</dbReference>
<proteinExistence type="predicted"/>
<keyword evidence="3" id="KW-1185">Reference proteome</keyword>
<accession>A0AAD6SSS0</accession>
<dbReference type="AlphaFoldDB" id="A0AAD6SSS0"/>